<evidence type="ECO:0000259" key="7">
    <source>
        <dbReference type="Pfam" id="PF03918"/>
    </source>
</evidence>
<accession>A0A399QN79</accession>
<evidence type="ECO:0000256" key="5">
    <source>
        <dbReference type="ARBA" id="ARBA00023004"/>
    </source>
</evidence>
<keyword evidence="6" id="KW-0472">Membrane</keyword>
<comment type="function">
    <text evidence="6">Possible subunit of a heme lyase.</text>
</comment>
<dbReference type="RefSeq" id="WP_119380717.1">
    <property type="nucleotide sequence ID" value="NZ_QWGB01000014.1"/>
</dbReference>
<dbReference type="Pfam" id="PF03918">
    <property type="entry name" value="CcmH"/>
    <property type="match status" value="1"/>
</dbReference>
<dbReference type="OrthoDB" id="9804975at2"/>
<keyword evidence="3 6" id="KW-0479">Metal-binding</keyword>
<comment type="caution">
    <text evidence="8">The sequence shown here is derived from an EMBL/GenBank/DDBJ whole genome shotgun (WGS) entry which is preliminary data.</text>
</comment>
<keyword evidence="4 6" id="KW-0732">Signal</keyword>
<evidence type="ECO:0000256" key="3">
    <source>
        <dbReference type="ARBA" id="ARBA00022723"/>
    </source>
</evidence>
<dbReference type="InterPro" id="IPR051263">
    <property type="entry name" value="C-type_cytochrome_biogenesis"/>
</dbReference>
<keyword evidence="5 6" id="KW-0408">Iron</keyword>
<evidence type="ECO:0000313" key="8">
    <source>
        <dbReference type="EMBL" id="RIJ20400.1"/>
    </source>
</evidence>
<dbReference type="EMBL" id="QWGB01000014">
    <property type="protein sequence ID" value="RIJ20400.1"/>
    <property type="molecule type" value="Genomic_DNA"/>
</dbReference>
<feature type="transmembrane region" description="Helical" evidence="6">
    <location>
        <begin position="96"/>
        <end position="116"/>
    </location>
</feature>
<dbReference type="PANTHER" id="PTHR47870">
    <property type="entry name" value="CYTOCHROME C-TYPE BIOGENESIS PROTEIN CCMH"/>
    <property type="match status" value="1"/>
</dbReference>
<dbReference type="Gene3D" id="1.10.8.640">
    <property type="entry name" value="Cytochrome C biogenesis protein"/>
    <property type="match status" value="1"/>
</dbReference>
<evidence type="ECO:0000256" key="2">
    <source>
        <dbReference type="ARBA" id="ARBA00022617"/>
    </source>
</evidence>
<comment type="similarity">
    <text evidence="1 6">Belongs to the CcmH/CycL/Ccl2/NrfF family.</text>
</comment>
<proteinExistence type="inferred from homology"/>
<gene>
    <name evidence="8" type="ORF">D1224_14850</name>
</gene>
<evidence type="ECO:0000256" key="4">
    <source>
        <dbReference type="ARBA" id="ARBA00022729"/>
    </source>
</evidence>
<dbReference type="GO" id="GO:0046872">
    <property type="term" value="F:metal ion binding"/>
    <property type="evidence" value="ECO:0007669"/>
    <property type="project" value="UniProtKB-KW"/>
</dbReference>
<dbReference type="GO" id="GO:0005886">
    <property type="term" value="C:plasma membrane"/>
    <property type="evidence" value="ECO:0007669"/>
    <property type="project" value="TreeGrafter"/>
</dbReference>
<dbReference type="InterPro" id="IPR038297">
    <property type="entry name" value="CcmH/CycL/NrfF/Ccl2_sf"/>
</dbReference>
<dbReference type="Proteomes" id="UP000265431">
    <property type="component" value="Unassembled WGS sequence"/>
</dbReference>
<sequence length="135" mass="14858">MKAVLASIILLFAAEGPLADPKEEARAQDLMREIRCVACENEPISNSGSDIAADMRERVRAMVAEGQSDQEIRTWFAERYGDFVLFRPPSRGIGGFLLWGAPFIFLLAGGLLAFMISRNRQPSGRVEAVAPEDSE</sequence>
<keyword evidence="2 6" id="KW-0349">Heme</keyword>
<name>A0A399QN79_9PROT</name>
<organism evidence="8 9">
    <name type="scientific">Henriciella barbarensis</name>
    <dbReference type="NCBI Taxonomy" id="86342"/>
    <lineage>
        <taxon>Bacteria</taxon>
        <taxon>Pseudomonadati</taxon>
        <taxon>Pseudomonadota</taxon>
        <taxon>Alphaproteobacteria</taxon>
        <taxon>Hyphomonadales</taxon>
        <taxon>Hyphomonadaceae</taxon>
        <taxon>Henriciella</taxon>
    </lineage>
</organism>
<keyword evidence="9" id="KW-1185">Reference proteome</keyword>
<evidence type="ECO:0000313" key="9">
    <source>
        <dbReference type="Proteomes" id="UP000265431"/>
    </source>
</evidence>
<keyword evidence="6" id="KW-0812">Transmembrane</keyword>
<evidence type="ECO:0000256" key="1">
    <source>
        <dbReference type="ARBA" id="ARBA00010342"/>
    </source>
</evidence>
<evidence type="ECO:0000256" key="6">
    <source>
        <dbReference type="RuleBase" id="RU364112"/>
    </source>
</evidence>
<reference evidence="8 9" key="1">
    <citation type="submission" date="2018-08" db="EMBL/GenBank/DDBJ databases">
        <title>Henriciella mobilis sp. nov., isolated from seawater.</title>
        <authorList>
            <person name="Cheng H."/>
            <person name="Wu Y.-H."/>
            <person name="Xu X.-W."/>
            <person name="Guo L.-L."/>
        </authorList>
    </citation>
    <scope>NUCLEOTIDE SEQUENCE [LARGE SCALE GENOMIC DNA]</scope>
    <source>
        <strain evidence="8 9">CCUG66934</strain>
    </source>
</reference>
<dbReference type="AlphaFoldDB" id="A0A399QN79"/>
<dbReference type="InterPro" id="IPR005616">
    <property type="entry name" value="CcmH/CycL/Ccl2/NrfF_N"/>
</dbReference>
<feature type="domain" description="CcmH/CycL/Ccl2/NrfF N-terminal" evidence="7">
    <location>
        <begin position="10"/>
        <end position="126"/>
    </location>
</feature>
<keyword evidence="6" id="KW-1133">Transmembrane helix</keyword>
<dbReference type="CDD" id="cd16378">
    <property type="entry name" value="CcmH_N"/>
    <property type="match status" value="1"/>
</dbReference>
<dbReference type="PANTHER" id="PTHR47870:SF4">
    <property type="entry name" value="CYTOCHROME C-TYPE BIOGENESIS PROTEIN CYCH"/>
    <property type="match status" value="1"/>
</dbReference>
<protein>
    <recommendedName>
        <fullName evidence="6">Cytochrome c-type biogenesis protein</fullName>
    </recommendedName>
</protein>